<dbReference type="EMBL" id="MKIE01000006">
    <property type="protein sequence ID" value="OHW61896.1"/>
    <property type="molecule type" value="Genomic_DNA"/>
</dbReference>
<evidence type="ECO:0000256" key="8">
    <source>
        <dbReference type="ARBA" id="ARBA00022679"/>
    </source>
</evidence>
<feature type="active site" description="Proton acceptor" evidence="11">
    <location>
        <position position="316"/>
    </location>
</feature>
<dbReference type="InterPro" id="IPR023195">
    <property type="entry name" value="Nict_dMeBzImd_PRibTrfase_N"/>
</dbReference>
<dbReference type="InterPro" id="IPR003200">
    <property type="entry name" value="Nict_dMeBzImd_PRibTrfase"/>
</dbReference>
<dbReference type="CDD" id="cd02439">
    <property type="entry name" value="DMB-PRT_CobT"/>
    <property type="match status" value="1"/>
</dbReference>
<evidence type="ECO:0000256" key="9">
    <source>
        <dbReference type="ARBA" id="ARBA00030686"/>
    </source>
</evidence>
<dbReference type="Gene3D" id="1.10.1610.10">
    <property type="match status" value="1"/>
</dbReference>
<keyword evidence="7 11" id="KW-0328">Glycosyltransferase</keyword>
<sequence length="354" mass="37306">MNKLDTIIEKIVPADESAKESASARVDSLIKPIGSLGRLEDLAVQLAGITGRVNNSFEKKCTVVMSSDNGVVEEGVASSPQEITAMQTVNMLKGITGISVLSKAAGSDIRVVDIGVKSDLDYPGLLVRKIKHGTDNMAKGPAMTRDEAIASIEAGIEIVEELVAEGYSILGTGEMGIGNTSTSSAVAMVLTGCGEEAIGKGAGLDDEAYRKKKEVISNAISLNRPDSSDPIDVLSKVGGLDIGGLTGCFLGAAYHRIPVFVDGVISAVAALLACRLNPNVKGYILPSHISMEPAYRIVMEELGLRPFLDMDMRLGEGSGCPMGFQIVDMACAMMNNMATFDEISLSDDFLVDIR</sequence>
<dbReference type="SUPFAM" id="SSF52733">
    <property type="entry name" value="Nicotinate mononucleotide:5,6-dimethylbenzimidazole phosphoribosyltransferase (CobT)"/>
    <property type="match status" value="1"/>
</dbReference>
<evidence type="ECO:0000313" key="12">
    <source>
        <dbReference type="EMBL" id="OHW61896.1"/>
    </source>
</evidence>
<dbReference type="Proteomes" id="UP000180254">
    <property type="component" value="Unassembled WGS sequence"/>
</dbReference>
<proteinExistence type="inferred from homology"/>
<evidence type="ECO:0000256" key="5">
    <source>
        <dbReference type="ARBA" id="ARBA00015486"/>
    </source>
</evidence>
<gene>
    <name evidence="11 12" type="primary">cobT</name>
    <name evidence="12" type="ORF">EUAN_16590</name>
</gene>
<comment type="caution">
    <text evidence="12">The sequence shown here is derived from an EMBL/GenBank/DDBJ whole genome shotgun (WGS) entry which is preliminary data.</text>
</comment>
<comment type="pathway">
    <text evidence="2 11">Nucleoside biosynthesis; alpha-ribazole biosynthesis; alpha-ribazole from 5,6-dimethylbenzimidazole: step 1/2.</text>
</comment>
<dbReference type="UniPathway" id="UPA00061">
    <property type="reaction ID" value="UER00516"/>
</dbReference>
<dbReference type="STRING" id="39480.EUAN_16590"/>
<keyword evidence="8 11" id="KW-0808">Transferase</keyword>
<evidence type="ECO:0000256" key="11">
    <source>
        <dbReference type="HAMAP-Rule" id="MF_00230"/>
    </source>
</evidence>
<evidence type="ECO:0000256" key="6">
    <source>
        <dbReference type="ARBA" id="ARBA00022573"/>
    </source>
</evidence>
<comment type="similarity">
    <text evidence="3 11">Belongs to the CobT family.</text>
</comment>
<reference evidence="12 13" key="1">
    <citation type="submission" date="2016-09" db="EMBL/GenBank/DDBJ databases">
        <title>Genome sequence of Eubacterium angustum.</title>
        <authorList>
            <person name="Poehlein A."/>
            <person name="Daniel R."/>
        </authorList>
    </citation>
    <scope>NUCLEOTIDE SEQUENCE [LARGE SCALE GENOMIC DNA]</scope>
    <source>
        <strain evidence="12 13">DSM 1989</strain>
    </source>
</reference>
<evidence type="ECO:0000313" key="13">
    <source>
        <dbReference type="Proteomes" id="UP000180254"/>
    </source>
</evidence>
<evidence type="ECO:0000256" key="1">
    <source>
        <dbReference type="ARBA" id="ARBA00002197"/>
    </source>
</evidence>
<dbReference type="HAMAP" id="MF_00230">
    <property type="entry name" value="CobT"/>
    <property type="match status" value="1"/>
</dbReference>
<dbReference type="NCBIfam" id="TIGR03160">
    <property type="entry name" value="cobT_DBIPRT"/>
    <property type="match status" value="1"/>
</dbReference>
<keyword evidence="13" id="KW-1185">Reference proteome</keyword>
<name>A0A1S1V5G7_9FIRM</name>
<evidence type="ECO:0000256" key="2">
    <source>
        <dbReference type="ARBA" id="ARBA00005049"/>
    </source>
</evidence>
<dbReference type="RefSeq" id="WP_071063534.1">
    <property type="nucleotide sequence ID" value="NZ_MKIE01000006.1"/>
</dbReference>
<evidence type="ECO:0000256" key="3">
    <source>
        <dbReference type="ARBA" id="ARBA00007110"/>
    </source>
</evidence>
<organism evidence="12 13">
    <name type="scientific">Andreesenia angusta</name>
    <dbReference type="NCBI Taxonomy" id="39480"/>
    <lineage>
        <taxon>Bacteria</taxon>
        <taxon>Bacillati</taxon>
        <taxon>Bacillota</taxon>
        <taxon>Tissierellia</taxon>
        <taxon>Tissierellales</taxon>
        <taxon>Gottschalkiaceae</taxon>
        <taxon>Andreesenia</taxon>
    </lineage>
</organism>
<dbReference type="FunFam" id="3.40.50.10210:FF:000001">
    <property type="entry name" value="Nicotinate-nucleotide--dimethylbenzimidazole phosphoribosyltransferase"/>
    <property type="match status" value="1"/>
</dbReference>
<dbReference type="Gene3D" id="3.40.50.10210">
    <property type="match status" value="1"/>
</dbReference>
<dbReference type="PANTHER" id="PTHR43463:SF1">
    <property type="entry name" value="NICOTINATE-NUCLEOTIDE--DIMETHYLBENZIMIDAZOLE PHOSPHORIBOSYLTRANSFERASE"/>
    <property type="match status" value="1"/>
</dbReference>
<protein>
    <recommendedName>
        <fullName evidence="5 11">Nicotinate-nucleotide--dimethylbenzimidazole phosphoribosyltransferase</fullName>
        <shortName evidence="11">NN:DBI PRT</shortName>
        <ecNumber evidence="4 11">2.4.2.21</ecNumber>
    </recommendedName>
    <alternativeName>
        <fullName evidence="9 11">N(1)-alpha-phosphoribosyltransferase</fullName>
    </alternativeName>
</protein>
<dbReference type="OrthoDB" id="9781491at2"/>
<dbReference type="InterPro" id="IPR017846">
    <property type="entry name" value="Nict_dMeBzImd_PRibTrfase_bact"/>
</dbReference>
<comment type="catalytic activity">
    <reaction evidence="10 11">
        <text>5,6-dimethylbenzimidazole + nicotinate beta-D-ribonucleotide = alpha-ribazole 5'-phosphate + nicotinate + H(+)</text>
        <dbReference type="Rhea" id="RHEA:11196"/>
        <dbReference type="ChEBI" id="CHEBI:15378"/>
        <dbReference type="ChEBI" id="CHEBI:15890"/>
        <dbReference type="ChEBI" id="CHEBI:32544"/>
        <dbReference type="ChEBI" id="CHEBI:57502"/>
        <dbReference type="ChEBI" id="CHEBI:57918"/>
        <dbReference type="EC" id="2.4.2.21"/>
    </reaction>
</comment>
<dbReference type="Pfam" id="PF02277">
    <property type="entry name" value="DBI_PRT"/>
    <property type="match status" value="1"/>
</dbReference>
<evidence type="ECO:0000256" key="7">
    <source>
        <dbReference type="ARBA" id="ARBA00022676"/>
    </source>
</evidence>
<dbReference type="NCBIfam" id="NF000996">
    <property type="entry name" value="PRK00105.1"/>
    <property type="match status" value="1"/>
</dbReference>
<dbReference type="AlphaFoldDB" id="A0A1S1V5G7"/>
<accession>A0A1S1V5G7</accession>
<dbReference type="EC" id="2.4.2.21" evidence="4 11"/>
<keyword evidence="6 11" id="KW-0169">Cobalamin biosynthesis</keyword>
<dbReference type="GO" id="GO:0008939">
    <property type="term" value="F:nicotinate-nucleotide-dimethylbenzimidazole phosphoribosyltransferase activity"/>
    <property type="evidence" value="ECO:0007669"/>
    <property type="project" value="UniProtKB-UniRule"/>
</dbReference>
<evidence type="ECO:0000256" key="4">
    <source>
        <dbReference type="ARBA" id="ARBA00011991"/>
    </source>
</evidence>
<comment type="function">
    <text evidence="1 11">Catalyzes the synthesis of alpha-ribazole-5'-phosphate from nicotinate mononucleotide (NAMN) and 5,6-dimethylbenzimidazole (DMB).</text>
</comment>
<dbReference type="InterPro" id="IPR036087">
    <property type="entry name" value="Nict_dMeBzImd_PRibTrfase_sf"/>
</dbReference>
<evidence type="ECO:0000256" key="10">
    <source>
        <dbReference type="ARBA" id="ARBA00047340"/>
    </source>
</evidence>
<dbReference type="GO" id="GO:0009236">
    <property type="term" value="P:cobalamin biosynthetic process"/>
    <property type="evidence" value="ECO:0007669"/>
    <property type="project" value="UniProtKB-UniRule"/>
</dbReference>
<dbReference type="PANTHER" id="PTHR43463">
    <property type="entry name" value="NICOTINATE-NUCLEOTIDE--DIMETHYLBENZIMIDAZOLE PHOSPHORIBOSYLTRANSFERASE"/>
    <property type="match status" value="1"/>
</dbReference>